<evidence type="ECO:0000313" key="2">
    <source>
        <dbReference type="Proteomes" id="UP000006558"/>
    </source>
</evidence>
<dbReference type="RefSeq" id="WP_011943932.1">
    <property type="nucleotide sequence ID" value="NC_009486.1"/>
</dbReference>
<protein>
    <submittedName>
        <fullName evidence="1">Uncharacterized protein</fullName>
    </submittedName>
</protein>
<proteinExistence type="predicted"/>
<dbReference type="STRING" id="390874.Tpet_1497"/>
<dbReference type="EMBL" id="CP000702">
    <property type="protein sequence ID" value="ABQ47505.1"/>
    <property type="molecule type" value="Genomic_DNA"/>
</dbReference>
<evidence type="ECO:0000313" key="1">
    <source>
        <dbReference type="EMBL" id="ABQ47505.1"/>
    </source>
</evidence>
<dbReference type="Proteomes" id="UP000006558">
    <property type="component" value="Chromosome"/>
</dbReference>
<organism evidence="1 2">
    <name type="scientific">Thermotoga petrophila (strain ATCC BAA-488 / DSM 13995 / JCM 10881 / RKU-1)</name>
    <dbReference type="NCBI Taxonomy" id="390874"/>
    <lineage>
        <taxon>Bacteria</taxon>
        <taxon>Thermotogati</taxon>
        <taxon>Thermotogota</taxon>
        <taxon>Thermotogae</taxon>
        <taxon>Thermotogales</taxon>
        <taxon>Thermotogaceae</taxon>
        <taxon>Thermotoga</taxon>
    </lineage>
</organism>
<reference evidence="2" key="1">
    <citation type="submission" date="2007-05" db="EMBL/GenBank/DDBJ databases">
        <title>Complete sequence of Thermotoga petrophila RKU-1.</title>
        <authorList>
            <consortium name="US DOE Joint Genome Institute"/>
            <person name="Copeland A."/>
            <person name="Lucas S."/>
            <person name="Lapidus A."/>
            <person name="Barry K."/>
            <person name="Glavina del Rio T."/>
            <person name="Dalin E."/>
            <person name="Tice H."/>
            <person name="Pitluck S."/>
            <person name="Sims D."/>
            <person name="Brettin T."/>
            <person name="Bruce D."/>
            <person name="Detter J.C."/>
            <person name="Han C."/>
            <person name="Tapia R."/>
            <person name="Schmutz J."/>
            <person name="Larimer F."/>
            <person name="Land M."/>
            <person name="Hauser L."/>
            <person name="Kyrpides N."/>
            <person name="Mikhailova N."/>
            <person name="Nelson K."/>
            <person name="Gogarten J.P."/>
            <person name="Noll K."/>
            <person name="Richardson P."/>
        </authorList>
    </citation>
    <scope>NUCLEOTIDE SEQUENCE [LARGE SCALE GENOMIC DNA]</scope>
    <source>
        <strain evidence="2">ATCC BAA-488 / DSM 13995 / JCM 10881 / RKU-1</strain>
    </source>
</reference>
<accession>A5IMT2</accession>
<dbReference type="AlphaFoldDB" id="A5IMT2"/>
<sequence>MKKFLPLLFIFVVGVVVLPASFTWTSDGYRVKFGDTLFFEVFNDGWGVGVSLSKSATNYQKLGFLKVKTSEVTLKTGLSFGNGWNVFFCVDQKDVIPFPGSLYYEFFIGRSGGYAILEQDYIVKIGGYRLSLDNFAYMSRDTVMFHSGQFSMGGTSFAYRALNNTVLFGISDPDNVLFLGAGLLNWKLAGGAGFNFTPINGVDVKLLVSAAVDEVSFGFMTRAKKGNTDLTFVLNTNEFYFSVKF</sequence>
<dbReference type="HOGENOM" id="CLU_1133178_0_0_0"/>
<name>A5IMT2_THEP1</name>
<reference evidence="1 2" key="2">
    <citation type="journal article" date="2009" name="Proc. Natl. Acad. Sci. U.S.A.">
        <title>On the chimeric nature, thermophilic origin, and phylogenetic placement of the Thermotogales.</title>
        <authorList>
            <person name="Zhaxybayeva O."/>
            <person name="Swithers K.S."/>
            <person name="Lapierre P."/>
            <person name="Fournier G.P."/>
            <person name="Bickhart D.M."/>
            <person name="DeBoy R.T."/>
            <person name="Nelson K.E."/>
            <person name="Nesbo C.L."/>
            <person name="Doolittle W.F."/>
            <person name="Gogarten J.P."/>
            <person name="Noll K.M."/>
        </authorList>
    </citation>
    <scope>NUCLEOTIDE SEQUENCE [LARGE SCALE GENOMIC DNA]</scope>
    <source>
        <strain evidence="2">ATCC BAA-488 / DSM 13995 / JCM 10881 / RKU-1</strain>
    </source>
</reference>
<dbReference type="KEGG" id="tpt:Tpet_1497"/>
<gene>
    <name evidence="1" type="ordered locus">Tpet_1497</name>
</gene>